<reference evidence="2" key="1">
    <citation type="submission" date="2020-05" db="EMBL/GenBank/DDBJ databases">
        <authorList>
            <person name="Chiriac C."/>
            <person name="Salcher M."/>
            <person name="Ghai R."/>
            <person name="Kavagutti S V."/>
        </authorList>
    </citation>
    <scope>NUCLEOTIDE SEQUENCE</scope>
</reference>
<dbReference type="EMBL" id="CAEZTD010000012">
    <property type="protein sequence ID" value="CAB4554276.1"/>
    <property type="molecule type" value="Genomic_DNA"/>
</dbReference>
<accession>A0A6J6CT03</accession>
<name>A0A6J6CT03_9ZZZZ</name>
<gene>
    <name evidence="2" type="ORF">UFOPK1591_00264</name>
</gene>
<dbReference type="AlphaFoldDB" id="A0A6J6CT03"/>
<evidence type="ECO:0000259" key="1">
    <source>
        <dbReference type="Pfam" id="PF13625"/>
    </source>
</evidence>
<protein>
    <submittedName>
        <fullName evidence="2">Unannotated protein</fullName>
    </submittedName>
</protein>
<evidence type="ECO:0000313" key="2">
    <source>
        <dbReference type="EMBL" id="CAB4554276.1"/>
    </source>
</evidence>
<dbReference type="Pfam" id="PF13625">
    <property type="entry name" value="Helicase_C_3"/>
    <property type="match status" value="1"/>
</dbReference>
<feature type="domain" description="Helicase XPB/Ssl2 N-terminal" evidence="1">
    <location>
        <begin position="333"/>
        <end position="455"/>
    </location>
</feature>
<sequence>MAASRSPLSSSALHLARDIKSRTRPELIALLGSRTFSAPNVRDFFDLADALLAESSIASALAFVPRTTLARLAQADVRPNDELLLRLGLVTGSPETAIVAMDEVTEVARALCAQLNMTADDVPPAESESLVAGAGDESAKQEAAGIERGLALTTALDDLVHAILARPARRMSTGLLAATDNARLSGTVEHIGMPIARAIDLAENSGLIILVDGWWMTAPAFDEWRAGSPAQRWVDLAFGWRNALDSRVVQILRGRSLWADELVDYTRWLFPLESQWIVDLVTRATSDAELLGLVSRGTRHETARAVLEPDTATSRENVLTRATAALPEPVNVVYVQNDLTIVAPGMLRVETEQLLRRICDVEHSGLASTFRLSVSRLSAAMTNGMTAAQIVQELQALSATPLPQPVVYLIEDTGARFDAIRVRPWGNGALVTCRDAALLELLLADSALSTLNWDRVSDSTATTRHEPVTTRELLVAEKHPAVLEDDEGQLDASPRILPLPISTKTPVVPVLHALVDRLIASTSTETGSFSHLDDATAWRERQISLAIREKSTLLLTFDMPDGTQKSLTVIPLSLANGRLRAKDMVTEVERTLPMASISGLATPESVGKV</sequence>
<proteinExistence type="predicted"/>
<dbReference type="InterPro" id="IPR032830">
    <property type="entry name" value="XPB/Ssl2_N"/>
</dbReference>
<organism evidence="2">
    <name type="scientific">freshwater metagenome</name>
    <dbReference type="NCBI Taxonomy" id="449393"/>
    <lineage>
        <taxon>unclassified sequences</taxon>
        <taxon>metagenomes</taxon>
        <taxon>ecological metagenomes</taxon>
    </lineage>
</organism>